<sequence>MLTLSSGPSDRSNSTCFEKGLKYFPLYLSLVLHMSRSIYLSLSTDATTARVTLVLAKVPANTLGGFIGSSQPVFDPYVIKENDSERVLFKYLFNFPSTIKKQQKLQTNFDTSRPGMGTGFNPFK</sequence>
<keyword evidence="2" id="KW-1185">Reference proteome</keyword>
<gene>
    <name evidence="1" type="ORF">SCLTRI_LOCUS6059</name>
</gene>
<evidence type="ECO:0000313" key="1">
    <source>
        <dbReference type="EMBL" id="CAD6446267.1"/>
    </source>
</evidence>
<protein>
    <submittedName>
        <fullName evidence="1">3b0b2aab-8dbd-4c2d-b40b-2036d3944062</fullName>
    </submittedName>
</protein>
<dbReference type="EMBL" id="CAJHIA010000019">
    <property type="protein sequence ID" value="CAD6446267.1"/>
    <property type="molecule type" value="Genomic_DNA"/>
</dbReference>
<comment type="caution">
    <text evidence="1">The sequence shown here is derived from an EMBL/GenBank/DDBJ whole genome shotgun (WGS) entry which is preliminary data.</text>
</comment>
<reference evidence="1" key="1">
    <citation type="submission" date="2020-10" db="EMBL/GenBank/DDBJ databases">
        <authorList>
            <person name="Kusch S."/>
        </authorList>
    </citation>
    <scope>NUCLEOTIDE SEQUENCE</scope>
    <source>
        <strain evidence="1">SwB9</strain>
    </source>
</reference>
<evidence type="ECO:0000313" key="2">
    <source>
        <dbReference type="Proteomes" id="UP000624404"/>
    </source>
</evidence>
<dbReference type="Proteomes" id="UP000624404">
    <property type="component" value="Unassembled WGS sequence"/>
</dbReference>
<name>A0A8H2ZP32_9HELO</name>
<feature type="non-terminal residue" evidence="1">
    <location>
        <position position="1"/>
    </location>
</feature>
<proteinExistence type="predicted"/>
<accession>A0A8H2ZP32</accession>
<dbReference type="AlphaFoldDB" id="A0A8H2ZP32"/>
<organism evidence="1 2">
    <name type="scientific">Sclerotinia trifoliorum</name>
    <dbReference type="NCBI Taxonomy" id="28548"/>
    <lineage>
        <taxon>Eukaryota</taxon>
        <taxon>Fungi</taxon>
        <taxon>Dikarya</taxon>
        <taxon>Ascomycota</taxon>
        <taxon>Pezizomycotina</taxon>
        <taxon>Leotiomycetes</taxon>
        <taxon>Helotiales</taxon>
        <taxon>Sclerotiniaceae</taxon>
        <taxon>Sclerotinia</taxon>
    </lineage>
</organism>